<keyword evidence="3" id="KW-0560">Oxidoreductase</keyword>
<protein>
    <submittedName>
        <fullName evidence="6">FAD-dependent oxidoreductase</fullName>
    </submittedName>
</protein>
<evidence type="ECO:0000256" key="1">
    <source>
        <dbReference type="ARBA" id="ARBA00022485"/>
    </source>
</evidence>
<dbReference type="Proteomes" id="UP000266340">
    <property type="component" value="Unassembled WGS sequence"/>
</dbReference>
<evidence type="ECO:0000256" key="3">
    <source>
        <dbReference type="ARBA" id="ARBA00023002"/>
    </source>
</evidence>
<dbReference type="SUPFAM" id="SSF51971">
    <property type="entry name" value="Nucleotide-binding domain"/>
    <property type="match status" value="1"/>
</dbReference>
<dbReference type="InterPro" id="IPR039650">
    <property type="entry name" value="HdrA-like"/>
</dbReference>
<dbReference type="SUPFAM" id="SSF51905">
    <property type="entry name" value="FAD/NAD(P)-binding domain"/>
    <property type="match status" value="1"/>
</dbReference>
<evidence type="ECO:0000256" key="2">
    <source>
        <dbReference type="ARBA" id="ARBA00022723"/>
    </source>
</evidence>
<evidence type="ECO:0000313" key="7">
    <source>
        <dbReference type="Proteomes" id="UP000266340"/>
    </source>
</evidence>
<comment type="caution">
    <text evidence="6">The sequence shown here is derived from an EMBL/GenBank/DDBJ whole genome shotgun (WGS) entry which is preliminary data.</text>
</comment>
<dbReference type="Pfam" id="PF12831">
    <property type="entry name" value="FAD_oxidored"/>
    <property type="match status" value="1"/>
</dbReference>
<dbReference type="GO" id="GO:0051539">
    <property type="term" value="F:4 iron, 4 sulfur cluster binding"/>
    <property type="evidence" value="ECO:0007669"/>
    <property type="project" value="UniProtKB-KW"/>
</dbReference>
<evidence type="ECO:0000256" key="4">
    <source>
        <dbReference type="ARBA" id="ARBA00023004"/>
    </source>
</evidence>
<accession>A0A398CBW7</accession>
<reference evidence="6 7" key="1">
    <citation type="submission" date="2018-09" db="EMBL/GenBank/DDBJ databases">
        <title>Cohnella cavernae sp. nov., isolated from a karst cave.</title>
        <authorList>
            <person name="Zhu H."/>
        </authorList>
    </citation>
    <scope>NUCLEOTIDE SEQUENCE [LARGE SCALE GENOMIC DNA]</scope>
    <source>
        <strain evidence="6 7">K2E09-144</strain>
    </source>
</reference>
<keyword evidence="2" id="KW-0479">Metal-binding</keyword>
<dbReference type="InterPro" id="IPR036188">
    <property type="entry name" value="FAD/NAD-bd_sf"/>
</dbReference>
<sequence length="463" mass="50048">MSEHIDYKVSIPVIAQVDVLVIGGGPAGIGAAIAAARAGATTAIVERYGFLGGNATAGLVGPFMTSYSDDGETQLVKGVFDELVVRMEKIGGAMHPENVAAGSSFSGFFIKGHDHVTPFDPEAVKLVAAEMMVESGVQMFLHSFFMDTIVEDGCVKGGIILNKSGPQAIHAKVTIDCSADGDVAYKAGSAMEVGRKSDGMTQPMTMFFRVAGVDDEKIERYVEEHPEEQHMLFHTLIEEKRKTGEWQVKKNHLGVYRTTQPGVYRVNTSRIQGLDGTNVADLTNAEIEGRKQVFELIAFFRKYFPGFENATLIDTAAQIGIRETRRLVGEYVLTADDIVTGRDFDDVIALYGYPIDIHSPNEVTTEFDAAYHTANIYQLPYRILVPAETDGLLLAGRCVSATHEALGAIRVMPCAFALGQAAGAGAALASRNGVQPRHVNTAQLQKLLHEQGVVLPRDLKTAN</sequence>
<keyword evidence="4" id="KW-0408">Iron</keyword>
<dbReference type="PANTHER" id="PTHR43498:SF1">
    <property type="entry name" value="COB--COM HETERODISULFIDE REDUCTASE IRON-SULFUR SUBUNIT A"/>
    <property type="match status" value="1"/>
</dbReference>
<dbReference type="AlphaFoldDB" id="A0A398CBW7"/>
<gene>
    <name evidence="6" type="ORF">D3H35_29575</name>
</gene>
<organism evidence="6 7">
    <name type="scientific">Cohnella faecalis</name>
    <dbReference type="NCBI Taxonomy" id="2315694"/>
    <lineage>
        <taxon>Bacteria</taxon>
        <taxon>Bacillati</taxon>
        <taxon>Bacillota</taxon>
        <taxon>Bacilli</taxon>
        <taxon>Bacillales</taxon>
        <taxon>Paenibacillaceae</taxon>
        <taxon>Cohnella</taxon>
    </lineage>
</organism>
<evidence type="ECO:0000313" key="6">
    <source>
        <dbReference type="EMBL" id="RIE00273.1"/>
    </source>
</evidence>
<dbReference type="GO" id="GO:0046872">
    <property type="term" value="F:metal ion binding"/>
    <property type="evidence" value="ECO:0007669"/>
    <property type="project" value="UniProtKB-KW"/>
</dbReference>
<dbReference type="OrthoDB" id="9777740at2"/>
<keyword evidence="1" id="KW-0004">4Fe-4S</keyword>
<evidence type="ECO:0000256" key="5">
    <source>
        <dbReference type="ARBA" id="ARBA00023014"/>
    </source>
</evidence>
<dbReference type="EMBL" id="QXJM01000063">
    <property type="protein sequence ID" value="RIE00273.1"/>
    <property type="molecule type" value="Genomic_DNA"/>
</dbReference>
<keyword evidence="7" id="KW-1185">Reference proteome</keyword>
<keyword evidence="5" id="KW-0411">Iron-sulfur</keyword>
<name>A0A398CBW7_9BACL</name>
<dbReference type="Gene3D" id="3.50.50.60">
    <property type="entry name" value="FAD/NAD(P)-binding domain"/>
    <property type="match status" value="1"/>
</dbReference>
<dbReference type="PANTHER" id="PTHR43498">
    <property type="entry name" value="FERREDOXIN:COB-COM HETERODISULFIDE REDUCTASE SUBUNIT A"/>
    <property type="match status" value="1"/>
</dbReference>
<dbReference type="GO" id="GO:0016491">
    <property type="term" value="F:oxidoreductase activity"/>
    <property type="evidence" value="ECO:0007669"/>
    <property type="project" value="UniProtKB-KW"/>
</dbReference>
<proteinExistence type="predicted"/>